<dbReference type="InterPro" id="IPR015943">
    <property type="entry name" value="WD40/YVTN_repeat-like_dom_sf"/>
</dbReference>
<dbReference type="SUPFAM" id="SSF50978">
    <property type="entry name" value="WD40 repeat-like"/>
    <property type="match status" value="1"/>
</dbReference>
<sequence length="347" mass="39204">MADQQMSDDAAEILQQPQRHPFKILLSNEVSTCVRFSPIQQESTLMCTSNLTGSLKLFRMTNENIQNGFISNDKLELVHEFKDHLFPINDINFSTYSSSLQNPYLASCSDDTLINMYDLTKQALVRCFIGHQSYVTKIKFNNVTNVLLSCGTDNKLIMWDIRSNKAIFKILGHPEPITSIDMSFDNTMISSSSYDGFVRLWDMFKGTCLKTMVAESGSDSPIGLCKMTPNSKYLLFANLNSKIGLYNYKNDIVKQYIGHSNEQYCLDGLFVKNKQNDKMVLLYGGEDSRLSGWDLNSQDVIISANLDVENKGMLVNSVDYDVNNELVAASGNFKGVYIDQLHNLIKQ</sequence>
<dbReference type="InterPro" id="IPR036322">
    <property type="entry name" value="WD40_repeat_dom_sf"/>
</dbReference>
<keyword evidence="5" id="KW-1185">Reference proteome</keyword>
<organism evidence="4 5">
    <name type="scientific">Stylonychia lemnae</name>
    <name type="common">Ciliate</name>
    <dbReference type="NCBI Taxonomy" id="5949"/>
    <lineage>
        <taxon>Eukaryota</taxon>
        <taxon>Sar</taxon>
        <taxon>Alveolata</taxon>
        <taxon>Ciliophora</taxon>
        <taxon>Intramacronucleata</taxon>
        <taxon>Spirotrichea</taxon>
        <taxon>Stichotrichia</taxon>
        <taxon>Sporadotrichida</taxon>
        <taxon>Oxytrichidae</taxon>
        <taxon>Stylonychinae</taxon>
        <taxon>Stylonychia</taxon>
    </lineage>
</organism>
<feature type="repeat" description="WD" evidence="3">
    <location>
        <begin position="128"/>
        <end position="169"/>
    </location>
</feature>
<evidence type="ECO:0000256" key="1">
    <source>
        <dbReference type="ARBA" id="ARBA00022574"/>
    </source>
</evidence>
<dbReference type="PANTHER" id="PTHR22847:SF637">
    <property type="entry name" value="WD REPEAT DOMAIN 5B"/>
    <property type="match status" value="1"/>
</dbReference>
<dbReference type="GO" id="GO:0048188">
    <property type="term" value="C:Set1C/COMPASS complex"/>
    <property type="evidence" value="ECO:0007669"/>
    <property type="project" value="TreeGrafter"/>
</dbReference>
<protein>
    <submittedName>
        <fullName evidence="4">Wd40 repeat-containing protein</fullName>
    </submittedName>
</protein>
<dbReference type="InParanoid" id="A0A078B1T3"/>
<proteinExistence type="predicted"/>
<evidence type="ECO:0000313" key="4">
    <source>
        <dbReference type="EMBL" id="CDW88520.1"/>
    </source>
</evidence>
<dbReference type="AlphaFoldDB" id="A0A078B1T3"/>
<dbReference type="GO" id="GO:0042393">
    <property type="term" value="F:histone binding"/>
    <property type="evidence" value="ECO:0007669"/>
    <property type="project" value="TreeGrafter"/>
</dbReference>
<dbReference type="Pfam" id="PF00400">
    <property type="entry name" value="WD40"/>
    <property type="match status" value="3"/>
</dbReference>
<dbReference type="CDD" id="cd00200">
    <property type="entry name" value="WD40"/>
    <property type="match status" value="1"/>
</dbReference>
<dbReference type="Gene3D" id="2.130.10.10">
    <property type="entry name" value="YVTN repeat-like/Quinoprotein amine dehydrogenase"/>
    <property type="match status" value="1"/>
</dbReference>
<dbReference type="PROSITE" id="PS50294">
    <property type="entry name" value="WD_REPEATS_REGION"/>
    <property type="match status" value="2"/>
</dbReference>
<evidence type="ECO:0000256" key="2">
    <source>
        <dbReference type="ARBA" id="ARBA00022737"/>
    </source>
</evidence>
<dbReference type="InterPro" id="IPR001680">
    <property type="entry name" value="WD40_rpt"/>
</dbReference>
<dbReference type="Proteomes" id="UP000039865">
    <property type="component" value="Unassembled WGS sequence"/>
</dbReference>
<dbReference type="OMA" id="RMTNENI"/>
<reference evidence="4 5" key="1">
    <citation type="submission" date="2014-06" db="EMBL/GenBank/DDBJ databases">
        <authorList>
            <person name="Swart Estienne"/>
        </authorList>
    </citation>
    <scope>NUCLEOTIDE SEQUENCE [LARGE SCALE GENOMIC DNA]</scope>
    <source>
        <strain evidence="4 5">130c</strain>
    </source>
</reference>
<evidence type="ECO:0000313" key="5">
    <source>
        <dbReference type="Proteomes" id="UP000039865"/>
    </source>
</evidence>
<dbReference type="PANTHER" id="PTHR22847">
    <property type="entry name" value="WD40 REPEAT PROTEIN"/>
    <property type="match status" value="1"/>
</dbReference>
<feature type="repeat" description="WD" evidence="3">
    <location>
        <begin position="170"/>
        <end position="211"/>
    </location>
</feature>
<evidence type="ECO:0000256" key="3">
    <source>
        <dbReference type="PROSITE-ProRule" id="PRU00221"/>
    </source>
</evidence>
<accession>A0A078B1T3</accession>
<keyword evidence="2" id="KW-0677">Repeat</keyword>
<dbReference type="PROSITE" id="PS50082">
    <property type="entry name" value="WD_REPEATS_2"/>
    <property type="match status" value="2"/>
</dbReference>
<dbReference type="PROSITE" id="PS00678">
    <property type="entry name" value="WD_REPEATS_1"/>
    <property type="match status" value="2"/>
</dbReference>
<dbReference type="EMBL" id="CCKQ01016655">
    <property type="protein sequence ID" value="CDW88520.1"/>
    <property type="molecule type" value="Genomic_DNA"/>
</dbReference>
<dbReference type="OrthoDB" id="283099at2759"/>
<dbReference type="SMART" id="SM00320">
    <property type="entry name" value="WD40"/>
    <property type="match status" value="6"/>
</dbReference>
<gene>
    <name evidence="4" type="primary">Contig1832.g1984</name>
    <name evidence="4" type="ORF">STYLEM_17642</name>
</gene>
<dbReference type="InterPro" id="IPR019775">
    <property type="entry name" value="WD40_repeat_CS"/>
</dbReference>
<name>A0A078B1T3_STYLE</name>
<keyword evidence="1 3" id="KW-0853">WD repeat</keyword>